<keyword evidence="11" id="KW-1185">Reference proteome</keyword>
<dbReference type="GO" id="GO:0007165">
    <property type="term" value="P:signal transduction"/>
    <property type="evidence" value="ECO:0007669"/>
    <property type="project" value="UniProtKB-KW"/>
</dbReference>
<dbReference type="PANTHER" id="PTHR32089">
    <property type="entry name" value="METHYL-ACCEPTING CHEMOTAXIS PROTEIN MCPB"/>
    <property type="match status" value="1"/>
</dbReference>
<dbReference type="InterPro" id="IPR003660">
    <property type="entry name" value="HAMP_dom"/>
</dbReference>
<dbReference type="SUPFAM" id="SSF58104">
    <property type="entry name" value="Methyl-accepting chemotaxis protein (MCP) signaling domain"/>
    <property type="match status" value="1"/>
</dbReference>
<dbReference type="PROSITE" id="PS50111">
    <property type="entry name" value="CHEMOTAXIS_TRANSDUC_2"/>
    <property type="match status" value="1"/>
</dbReference>
<dbReference type="SMART" id="SM00304">
    <property type="entry name" value="HAMP"/>
    <property type="match status" value="1"/>
</dbReference>
<evidence type="ECO:0000259" key="8">
    <source>
        <dbReference type="PROSITE" id="PS50192"/>
    </source>
</evidence>
<dbReference type="PROSITE" id="PS50192">
    <property type="entry name" value="T_SNARE"/>
    <property type="match status" value="1"/>
</dbReference>
<evidence type="ECO:0000256" key="6">
    <source>
        <dbReference type="SAM" id="Phobius"/>
    </source>
</evidence>
<organism evidence="10 11">
    <name type="scientific">Roseococcus suduntuyensis</name>
    <dbReference type="NCBI Taxonomy" id="455361"/>
    <lineage>
        <taxon>Bacteria</taxon>
        <taxon>Pseudomonadati</taxon>
        <taxon>Pseudomonadota</taxon>
        <taxon>Alphaproteobacteria</taxon>
        <taxon>Acetobacterales</taxon>
        <taxon>Roseomonadaceae</taxon>
        <taxon>Roseococcus</taxon>
    </lineage>
</organism>
<evidence type="ECO:0000313" key="11">
    <source>
        <dbReference type="Proteomes" id="UP000553193"/>
    </source>
</evidence>
<keyword evidence="2" id="KW-1003">Cell membrane</keyword>
<dbReference type="Gene3D" id="1.10.287.950">
    <property type="entry name" value="Methyl-accepting chemotaxis protein"/>
    <property type="match status" value="1"/>
</dbReference>
<keyword evidence="3 5" id="KW-0807">Transducer</keyword>
<reference evidence="10 11" key="1">
    <citation type="submission" date="2020-08" db="EMBL/GenBank/DDBJ databases">
        <title>Genomic Encyclopedia of Type Strains, Phase IV (KMG-IV): sequencing the most valuable type-strain genomes for metagenomic binning, comparative biology and taxonomic classification.</title>
        <authorList>
            <person name="Goeker M."/>
        </authorList>
    </citation>
    <scope>NUCLEOTIDE SEQUENCE [LARGE SCALE GENOMIC DNA]</scope>
    <source>
        <strain evidence="10 11">DSM 19979</strain>
    </source>
</reference>
<dbReference type="RefSeq" id="WP_184382179.1">
    <property type="nucleotide sequence ID" value="NZ_JACIDJ010000001.1"/>
</dbReference>
<dbReference type="PROSITE" id="PS50885">
    <property type="entry name" value="HAMP"/>
    <property type="match status" value="1"/>
</dbReference>
<dbReference type="InterPro" id="IPR004089">
    <property type="entry name" value="MCPsignal_dom"/>
</dbReference>
<evidence type="ECO:0000313" key="10">
    <source>
        <dbReference type="EMBL" id="MBB3897250.1"/>
    </source>
</evidence>
<feature type="domain" description="T-SNARE coiled-coil homology" evidence="8">
    <location>
        <begin position="599"/>
        <end position="653"/>
    </location>
</feature>
<keyword evidence="6" id="KW-0812">Transmembrane</keyword>
<gene>
    <name evidence="10" type="ORF">GGQ83_000676</name>
</gene>
<dbReference type="PANTHER" id="PTHR32089:SF112">
    <property type="entry name" value="LYSOZYME-LIKE PROTEIN-RELATED"/>
    <property type="match status" value="1"/>
</dbReference>
<dbReference type="GO" id="GO:0005886">
    <property type="term" value="C:plasma membrane"/>
    <property type="evidence" value="ECO:0007669"/>
    <property type="project" value="UniProtKB-SubCell"/>
</dbReference>
<feature type="domain" description="Methyl-accepting transducer" evidence="7">
    <location>
        <begin position="446"/>
        <end position="661"/>
    </location>
</feature>
<keyword evidence="6" id="KW-0472">Membrane</keyword>
<evidence type="ECO:0000256" key="2">
    <source>
        <dbReference type="ARBA" id="ARBA00022519"/>
    </source>
</evidence>
<evidence type="ECO:0000256" key="4">
    <source>
        <dbReference type="ARBA" id="ARBA00029447"/>
    </source>
</evidence>
<keyword evidence="6" id="KW-1133">Transmembrane helix</keyword>
<dbReference type="Gene3D" id="6.10.340.10">
    <property type="match status" value="1"/>
</dbReference>
<evidence type="ECO:0000259" key="7">
    <source>
        <dbReference type="PROSITE" id="PS50111"/>
    </source>
</evidence>
<dbReference type="AlphaFoldDB" id="A0A840AAK1"/>
<comment type="subcellular location">
    <subcellularLocation>
        <location evidence="1">Cell inner membrane</location>
        <topology evidence="1">Multi-pass membrane protein</topology>
    </subcellularLocation>
</comment>
<proteinExistence type="inferred from homology"/>
<dbReference type="SMART" id="SM00283">
    <property type="entry name" value="MA"/>
    <property type="match status" value="1"/>
</dbReference>
<dbReference type="SUPFAM" id="SSF158472">
    <property type="entry name" value="HAMP domain-like"/>
    <property type="match status" value="1"/>
</dbReference>
<dbReference type="EMBL" id="JACIDJ010000001">
    <property type="protein sequence ID" value="MBB3897250.1"/>
    <property type="molecule type" value="Genomic_DNA"/>
</dbReference>
<feature type="transmembrane region" description="Helical" evidence="6">
    <location>
        <begin position="323"/>
        <end position="344"/>
    </location>
</feature>
<feature type="domain" description="HAMP" evidence="9">
    <location>
        <begin position="345"/>
        <end position="398"/>
    </location>
</feature>
<name>A0A840AAK1_9PROT</name>
<dbReference type="InterPro" id="IPR000727">
    <property type="entry name" value="T_SNARE_dom"/>
</dbReference>
<dbReference type="Pfam" id="PF00672">
    <property type="entry name" value="HAMP"/>
    <property type="match status" value="1"/>
</dbReference>
<evidence type="ECO:0000256" key="5">
    <source>
        <dbReference type="PROSITE-ProRule" id="PRU00284"/>
    </source>
</evidence>
<comment type="similarity">
    <text evidence="4">Belongs to the methyl-accepting chemotaxis (MCP) protein family.</text>
</comment>
<evidence type="ECO:0000256" key="3">
    <source>
        <dbReference type="ARBA" id="ARBA00023224"/>
    </source>
</evidence>
<evidence type="ECO:0000259" key="9">
    <source>
        <dbReference type="PROSITE" id="PS50885"/>
    </source>
</evidence>
<dbReference type="Pfam" id="PF00015">
    <property type="entry name" value="MCPsignal"/>
    <property type="match status" value="1"/>
</dbReference>
<comment type="caution">
    <text evidence="10">The sequence shown here is derived from an EMBL/GenBank/DDBJ whole genome shotgun (WGS) entry which is preliminary data.</text>
</comment>
<dbReference type="Proteomes" id="UP000553193">
    <property type="component" value="Unassembled WGS sequence"/>
</dbReference>
<dbReference type="CDD" id="cd06225">
    <property type="entry name" value="HAMP"/>
    <property type="match status" value="1"/>
</dbReference>
<keyword evidence="2" id="KW-0997">Cell inner membrane</keyword>
<sequence length="695" mass="71958">MSKLFGSVRTPILGVSLVLAILALIPATSSLRSSWTAWEEHRAASEMNKAAARLNEGLFELLLERAQSNAALAAATPAGDAARGAIARHRGVFQAKLTEALVHLREARLPETVRMLEELEGMAAPLEALRRRADAQMAMAAEARDADFARGGLHREISRFVAAQQGIWSSLLAAAGEHDPLIARLNMLKQASWLARDASGQERSTVAGAIAANRGLTPQNQAAVAQSRGAVDSAWRLLEAEPATRSNPRLAAAVAAAQAGYFNEFRALSTAQAEPSAARMAAPAFIERTTPQIGTLLLVRDAASEVTQDRAETLIAEARAQSIAAAAVLGGTLLFLAVAVWVVLRRVLAPLASLQSATGRLAAGEYDAPVPATARTDEFGALARGLDGLRQEALRARGLEEAATAQRAATAEEARRARASVAQQIETALGTALDTMADRVEVMRGATSELRAGAGHTARLADAVNQDADQASRNVQTVAAAAEELSASVSEITRQVAEAARVAGRAMEETRATDATMAALTEAATKIGEVVRLISDIAGQTNLLALNATIEAARAGEAGKGFAVVASEVKSLAAQTGRATGDIAAQISAIQGAAEGAVRSIQGIGAVVAEINEVANAIAAAVEEQGAATREIARNVAEAATGTDRVAARMDEVGQGAQAAEGALTSLAATTDDIAQQGEGLRGELSTLLTQMRAA</sequence>
<protein>
    <submittedName>
        <fullName evidence="10">Methyl-accepting chemotaxis protein</fullName>
    </submittedName>
</protein>
<accession>A0A840AAK1</accession>
<evidence type="ECO:0000256" key="1">
    <source>
        <dbReference type="ARBA" id="ARBA00004429"/>
    </source>
</evidence>